<evidence type="ECO:0000256" key="4">
    <source>
        <dbReference type="ARBA" id="ARBA00023027"/>
    </source>
</evidence>
<feature type="compositionally biased region" description="Basic and acidic residues" evidence="7">
    <location>
        <begin position="216"/>
        <end position="226"/>
    </location>
</feature>
<evidence type="ECO:0000256" key="7">
    <source>
        <dbReference type="SAM" id="MobiDB-lite"/>
    </source>
</evidence>
<keyword evidence="4" id="KW-0520">NAD</keyword>
<dbReference type="InterPro" id="IPR036249">
    <property type="entry name" value="Thioredoxin-like_sf"/>
</dbReference>
<keyword evidence="3" id="KW-0560">Oxidoreductase</keyword>
<comment type="caution">
    <text evidence="9">The sequence shown here is derived from an EMBL/GenBank/DDBJ whole genome shotgun (WGS) entry which is preliminary data.</text>
</comment>
<keyword evidence="2" id="KW-0677">Repeat</keyword>
<dbReference type="RefSeq" id="XP_021879030.1">
    <property type="nucleotide sequence ID" value="XM_022030373.1"/>
</dbReference>
<dbReference type="Proteomes" id="UP000193648">
    <property type="component" value="Unassembled WGS sequence"/>
</dbReference>
<name>A0A1Y2GG25_9FUNG</name>
<evidence type="ECO:0000313" key="10">
    <source>
        <dbReference type="Proteomes" id="UP000193648"/>
    </source>
</evidence>
<reference evidence="9 10" key="1">
    <citation type="submission" date="2016-07" db="EMBL/GenBank/DDBJ databases">
        <title>Pervasive Adenine N6-methylation of Active Genes in Fungi.</title>
        <authorList>
            <consortium name="DOE Joint Genome Institute"/>
            <person name="Mondo S.J."/>
            <person name="Dannebaum R.O."/>
            <person name="Kuo R.C."/>
            <person name="Labutti K."/>
            <person name="Haridas S."/>
            <person name="Kuo A."/>
            <person name="Salamov A."/>
            <person name="Ahrendt S.R."/>
            <person name="Lipzen A."/>
            <person name="Sullivan W."/>
            <person name="Andreopoulos W.B."/>
            <person name="Clum A."/>
            <person name="Lindquist E."/>
            <person name="Daum C."/>
            <person name="Ramamoorthy G.K."/>
            <person name="Gryganskyi A."/>
            <person name="Culley D."/>
            <person name="Magnuson J.K."/>
            <person name="James T.Y."/>
            <person name="O'Malley M.A."/>
            <person name="Stajich J.E."/>
            <person name="Spatafora J.W."/>
            <person name="Visel A."/>
            <person name="Grigoriev I.V."/>
        </authorList>
    </citation>
    <scope>NUCLEOTIDE SEQUENCE [LARGE SCALE GENOMIC DNA]</scope>
    <source>
        <strain evidence="9 10">NRRL 3116</strain>
    </source>
</reference>
<dbReference type="PANTHER" id="PTHR13871">
    <property type="entry name" value="THIOREDOXIN"/>
    <property type="match status" value="1"/>
</dbReference>
<sequence>MSDTVDSAAAIQSTERTIKAKATIDKHQSILFRIKLQDAAGKHVPVFEVANKTIGFLCSAGRYAVCQELSVIVDRFLEANPSFTIIYISLDSSEAAFNTTLQTHPRWLAIPYNDPVRIDILTEWQTQGVPCLHIYDPVEHEILTSWGGSCLRFNFDHCMEDWKQGYQGVTYWQILKGWWYYNAPTGVFKDMTDEELAVKGFPSSASPSSNSGDNISQDRVESKKDK</sequence>
<evidence type="ECO:0000256" key="3">
    <source>
        <dbReference type="ARBA" id="ARBA00023002"/>
    </source>
</evidence>
<comment type="catalytic activity">
    <reaction evidence="6">
        <text>[protein]-dithiol + NADP(+) = [protein]-disulfide + NADPH + H(+)</text>
        <dbReference type="Rhea" id="RHEA:18753"/>
        <dbReference type="Rhea" id="RHEA-COMP:10593"/>
        <dbReference type="Rhea" id="RHEA-COMP:10594"/>
        <dbReference type="ChEBI" id="CHEBI:15378"/>
        <dbReference type="ChEBI" id="CHEBI:29950"/>
        <dbReference type="ChEBI" id="CHEBI:50058"/>
        <dbReference type="ChEBI" id="CHEBI:57783"/>
        <dbReference type="ChEBI" id="CHEBI:58349"/>
        <dbReference type="EC" id="1.8.1.8"/>
    </reaction>
</comment>
<dbReference type="InterPro" id="IPR052259">
    <property type="entry name" value="Nucleoredoxin-like"/>
</dbReference>
<protein>
    <recommendedName>
        <fullName evidence="1">protein-disulfide reductase</fullName>
        <ecNumber evidence="1">1.8.1.8</ecNumber>
    </recommendedName>
</protein>
<dbReference type="InterPro" id="IPR012336">
    <property type="entry name" value="Thioredoxin-like_fold"/>
</dbReference>
<keyword evidence="10" id="KW-1185">Reference proteome</keyword>
<evidence type="ECO:0000259" key="8">
    <source>
        <dbReference type="Pfam" id="PF13905"/>
    </source>
</evidence>
<feature type="compositionally biased region" description="Low complexity" evidence="7">
    <location>
        <begin position="202"/>
        <end position="211"/>
    </location>
</feature>
<proteinExistence type="predicted"/>
<feature type="domain" description="Thioredoxin-like fold" evidence="8">
    <location>
        <begin position="52"/>
        <end position="137"/>
    </location>
</feature>
<dbReference type="GO" id="GO:0047134">
    <property type="term" value="F:protein-disulfide reductase [NAD(P)H] activity"/>
    <property type="evidence" value="ECO:0007669"/>
    <property type="project" value="UniProtKB-EC"/>
</dbReference>
<dbReference type="InParanoid" id="A0A1Y2GG25"/>
<dbReference type="Gene3D" id="3.40.30.10">
    <property type="entry name" value="Glutaredoxin"/>
    <property type="match status" value="1"/>
</dbReference>
<evidence type="ECO:0000256" key="6">
    <source>
        <dbReference type="ARBA" id="ARBA00047804"/>
    </source>
</evidence>
<accession>A0A1Y2GG25</accession>
<feature type="region of interest" description="Disordered" evidence="7">
    <location>
        <begin position="200"/>
        <end position="226"/>
    </location>
</feature>
<organism evidence="9 10">
    <name type="scientific">Lobosporangium transversale</name>
    <dbReference type="NCBI Taxonomy" id="64571"/>
    <lineage>
        <taxon>Eukaryota</taxon>
        <taxon>Fungi</taxon>
        <taxon>Fungi incertae sedis</taxon>
        <taxon>Mucoromycota</taxon>
        <taxon>Mortierellomycotina</taxon>
        <taxon>Mortierellomycetes</taxon>
        <taxon>Mortierellales</taxon>
        <taxon>Mortierellaceae</taxon>
        <taxon>Lobosporangium</taxon>
    </lineage>
</organism>
<dbReference type="STRING" id="64571.A0A1Y2GG25"/>
<evidence type="ECO:0000256" key="1">
    <source>
        <dbReference type="ARBA" id="ARBA00012612"/>
    </source>
</evidence>
<dbReference type="SUPFAM" id="SSF52833">
    <property type="entry name" value="Thioredoxin-like"/>
    <property type="match status" value="1"/>
</dbReference>
<comment type="catalytic activity">
    <reaction evidence="5">
        <text>[protein]-dithiol + NAD(+) = [protein]-disulfide + NADH + H(+)</text>
        <dbReference type="Rhea" id="RHEA:18749"/>
        <dbReference type="Rhea" id="RHEA-COMP:10593"/>
        <dbReference type="Rhea" id="RHEA-COMP:10594"/>
        <dbReference type="ChEBI" id="CHEBI:15378"/>
        <dbReference type="ChEBI" id="CHEBI:29950"/>
        <dbReference type="ChEBI" id="CHEBI:50058"/>
        <dbReference type="ChEBI" id="CHEBI:57540"/>
        <dbReference type="ChEBI" id="CHEBI:57945"/>
        <dbReference type="EC" id="1.8.1.8"/>
    </reaction>
</comment>
<dbReference type="AlphaFoldDB" id="A0A1Y2GG25"/>
<evidence type="ECO:0000313" key="9">
    <source>
        <dbReference type="EMBL" id="ORZ09760.1"/>
    </source>
</evidence>
<dbReference type="GeneID" id="33572215"/>
<dbReference type="Pfam" id="PF13905">
    <property type="entry name" value="Thioredoxin_8"/>
    <property type="match status" value="1"/>
</dbReference>
<dbReference type="EC" id="1.8.1.8" evidence="1"/>
<dbReference type="OrthoDB" id="409136at2759"/>
<dbReference type="PANTHER" id="PTHR13871:SF96">
    <property type="entry name" value="THIOREDOXIN DOMAIN-CONTAINING PROTEIN"/>
    <property type="match status" value="1"/>
</dbReference>
<dbReference type="EMBL" id="MCFF01000033">
    <property type="protein sequence ID" value="ORZ09760.1"/>
    <property type="molecule type" value="Genomic_DNA"/>
</dbReference>
<evidence type="ECO:0000256" key="2">
    <source>
        <dbReference type="ARBA" id="ARBA00022737"/>
    </source>
</evidence>
<gene>
    <name evidence="9" type="ORF">BCR41DRAFT_424100</name>
</gene>
<evidence type="ECO:0000256" key="5">
    <source>
        <dbReference type="ARBA" id="ARBA00047388"/>
    </source>
</evidence>